<organism evidence="3 4">
    <name type="scientific">Agromyces binzhouensis</name>
    <dbReference type="NCBI Taxonomy" id="1817495"/>
    <lineage>
        <taxon>Bacteria</taxon>
        <taxon>Bacillati</taxon>
        <taxon>Actinomycetota</taxon>
        <taxon>Actinomycetes</taxon>
        <taxon>Micrococcales</taxon>
        <taxon>Microbacteriaceae</taxon>
        <taxon>Agromyces</taxon>
    </lineage>
</organism>
<comment type="caution">
    <text evidence="3">The sequence shown here is derived from an EMBL/GenBank/DDBJ whole genome shotgun (WGS) entry which is preliminary data.</text>
</comment>
<name>A0A4Q2JE64_9MICO</name>
<reference evidence="3 4" key="1">
    <citation type="submission" date="2019-01" db="EMBL/GenBank/DDBJ databases">
        <authorList>
            <person name="Li J."/>
        </authorList>
    </citation>
    <scope>NUCLEOTIDE SEQUENCE [LARGE SCALE GENOMIC DNA]</scope>
    <source>
        <strain evidence="3 4">CGMCC 4.7180</strain>
    </source>
</reference>
<dbReference type="InterPro" id="IPR010621">
    <property type="entry name" value="DUF1214"/>
</dbReference>
<protein>
    <submittedName>
        <fullName evidence="3">DUF1254 domain-containing protein</fullName>
    </submittedName>
</protein>
<dbReference type="Gene3D" id="2.60.120.600">
    <property type="entry name" value="Domain of unknown function DUF1214, C-terminal domain"/>
    <property type="match status" value="1"/>
</dbReference>
<dbReference type="EMBL" id="SDPL01000311">
    <property type="protein sequence ID" value="RXZ45812.1"/>
    <property type="molecule type" value="Genomic_DNA"/>
</dbReference>
<dbReference type="PANTHER" id="PTHR36509">
    <property type="entry name" value="BLL3101 PROTEIN"/>
    <property type="match status" value="1"/>
</dbReference>
<dbReference type="AlphaFoldDB" id="A0A4Q2JE64"/>
<dbReference type="OrthoDB" id="40820at2"/>
<evidence type="ECO:0000313" key="4">
    <source>
        <dbReference type="Proteomes" id="UP000292881"/>
    </source>
</evidence>
<dbReference type="InterPro" id="IPR010679">
    <property type="entry name" value="DUF1254"/>
</dbReference>
<evidence type="ECO:0000313" key="3">
    <source>
        <dbReference type="EMBL" id="RXZ45812.1"/>
    </source>
</evidence>
<sequence length="312" mass="34188">MAELVNVDNFARAETNRMFAAFAAQSGGTGRWVHSRTPTPLDNQPVVRQNRDTLYSMAVIDVTDGATVTIPDPGDRYLSLMIVDQDHYIPTILHEPGEHRLTADDFDTQWVVLVPRIFVNPDDPDDVAAVNALQDGLVLDATTGGPFPMPEYDEASLAETRNALLALGRGVRGFTTAFGRRDEVDPVHHLIGTAVGWGGLPKSEAFYLNVEPKLPLGAYRLELGDVPVDAFWSVTVYNPKGFMEVTDGLVSVNSTTATRNDDGTTTVNFGGPDDGRPNRLGLMEGWNYGVRMYRPRAEVLDGSWIFPEVQPA</sequence>
<feature type="domain" description="DUF1254" evidence="2">
    <location>
        <begin position="33"/>
        <end position="85"/>
    </location>
</feature>
<dbReference type="SUPFAM" id="SSF160935">
    <property type="entry name" value="VPA0735-like"/>
    <property type="match status" value="1"/>
</dbReference>
<evidence type="ECO:0000259" key="1">
    <source>
        <dbReference type="Pfam" id="PF06742"/>
    </source>
</evidence>
<dbReference type="Pfam" id="PF06863">
    <property type="entry name" value="DUF1254"/>
    <property type="match status" value="1"/>
</dbReference>
<accession>A0A4Q2JE64</accession>
<gene>
    <name evidence="3" type="ORF">ESO86_13165</name>
</gene>
<evidence type="ECO:0000259" key="2">
    <source>
        <dbReference type="Pfam" id="PF06863"/>
    </source>
</evidence>
<proteinExistence type="predicted"/>
<dbReference type="RefSeq" id="WP_129235428.1">
    <property type="nucleotide sequence ID" value="NZ_SDPL01000311.1"/>
</dbReference>
<keyword evidence="4" id="KW-1185">Reference proteome</keyword>
<feature type="domain" description="DUF1214" evidence="1">
    <location>
        <begin position="218"/>
        <end position="296"/>
    </location>
</feature>
<dbReference type="InterPro" id="IPR037049">
    <property type="entry name" value="DUF1214_C_sf"/>
</dbReference>
<dbReference type="PANTHER" id="PTHR36509:SF3">
    <property type="entry name" value="SIGNAL PEPTIDE PROTEIN"/>
    <property type="match status" value="1"/>
</dbReference>
<dbReference type="Proteomes" id="UP000292881">
    <property type="component" value="Unassembled WGS sequence"/>
</dbReference>
<dbReference type="Pfam" id="PF06742">
    <property type="entry name" value="DUF1214"/>
    <property type="match status" value="1"/>
</dbReference>